<proteinExistence type="predicted"/>
<accession>A0ABM8GCT1</accession>
<dbReference type="Gene3D" id="3.40.50.11890">
    <property type="match status" value="1"/>
</dbReference>
<reference evidence="2" key="1">
    <citation type="journal article" date="2019" name="Int. J. Syst. Evol. Microbiol.">
        <title>The Global Catalogue of Microorganisms (GCM) 10K type strain sequencing project: providing services to taxonomists for standard genome sequencing and annotation.</title>
        <authorList>
            <consortium name="The Broad Institute Genomics Platform"/>
            <consortium name="The Broad Institute Genome Sequencing Center for Infectious Disease"/>
            <person name="Wu L."/>
            <person name="Ma J."/>
        </authorList>
    </citation>
    <scope>NUCLEOTIDE SEQUENCE [LARGE SCALE GENOMIC DNA]</scope>
    <source>
        <strain evidence="2">NBRC 108725</strain>
    </source>
</reference>
<evidence type="ECO:0000313" key="2">
    <source>
        <dbReference type="Proteomes" id="UP001321498"/>
    </source>
</evidence>
<keyword evidence="2" id="KW-1185">Reference proteome</keyword>
<dbReference type="Pfam" id="PF06050">
    <property type="entry name" value="HGD-D"/>
    <property type="match status" value="1"/>
</dbReference>
<dbReference type="EMBL" id="AP027731">
    <property type="protein sequence ID" value="BDZ46052.1"/>
    <property type="molecule type" value="Genomic_DNA"/>
</dbReference>
<sequence length="365" mass="38390">MTDDLARAYAGLCSAAEAAAAAGRPVIGIVGRDVPAMLITAAGAQPFRLSLAGEESDEAWAILGRAVDRAAAVVLTAVLSGSLDFLRALLLTHDSEASVRLFYTLQELHRRGRIRIPVHLVDQVHLDRPSTLRYNVTQLSALWDRLEEWTGAGITTGSLEASLAEHARVRRVLAGLRAARRAPAAVSGVTMLHSYAVAAGQAPAETVALLTAARPTASPERRLELFVTGSAPIGDSVYRILEGTGAVVVGEDHDWGDPILSDLLPERIRPDRDGVLEDLALSRLRGAPASASSSMAARAQATGEGIRASGARALLSIVRSHDEAPLWDWRHQKAHAGVPAVQVRGAEAGDPAALAAAVESLRAAS</sequence>
<protein>
    <recommendedName>
        <fullName evidence="3">Benzoyl-CoA reductase/2-hydroxyglutaryl-CoA dehydratase subunit, BcrC/BadD/HgdB</fullName>
    </recommendedName>
</protein>
<evidence type="ECO:0000313" key="1">
    <source>
        <dbReference type="EMBL" id="BDZ46052.1"/>
    </source>
</evidence>
<name>A0ABM8GCT1_9MICO</name>
<organism evidence="1 2">
    <name type="scientific">Naasia aerilata</name>
    <dbReference type="NCBI Taxonomy" id="1162966"/>
    <lineage>
        <taxon>Bacteria</taxon>
        <taxon>Bacillati</taxon>
        <taxon>Actinomycetota</taxon>
        <taxon>Actinomycetes</taxon>
        <taxon>Micrococcales</taxon>
        <taxon>Microbacteriaceae</taxon>
        <taxon>Naasia</taxon>
    </lineage>
</organism>
<dbReference type="InterPro" id="IPR010327">
    <property type="entry name" value="FldB/FldC_alpha/beta"/>
</dbReference>
<dbReference type="RefSeq" id="WP_286276155.1">
    <property type="nucleotide sequence ID" value="NZ_AP027731.1"/>
</dbReference>
<evidence type="ECO:0008006" key="3">
    <source>
        <dbReference type="Google" id="ProtNLM"/>
    </source>
</evidence>
<dbReference type="Proteomes" id="UP001321498">
    <property type="component" value="Chromosome"/>
</dbReference>
<gene>
    <name evidence="1" type="ORF">GCM10025866_19610</name>
</gene>
<dbReference type="Gene3D" id="1.20.1270.370">
    <property type="match status" value="1"/>
</dbReference>